<dbReference type="InterPro" id="IPR016177">
    <property type="entry name" value="DNA-bd_dom_sf"/>
</dbReference>
<accession>A0A0F9TL41</accession>
<dbReference type="SUPFAM" id="SSF54060">
    <property type="entry name" value="His-Me finger endonucleases"/>
    <property type="match status" value="1"/>
</dbReference>
<dbReference type="AlphaFoldDB" id="A0A0F9TL41"/>
<gene>
    <name evidence="5" type="ORF">LCGC14_0716420</name>
</gene>
<evidence type="ECO:0000256" key="2">
    <source>
        <dbReference type="ARBA" id="ARBA00023125"/>
    </source>
</evidence>
<dbReference type="InterPro" id="IPR003615">
    <property type="entry name" value="HNH_nuc"/>
</dbReference>
<proteinExistence type="predicted"/>
<dbReference type="Gene3D" id="3.90.75.20">
    <property type="match status" value="1"/>
</dbReference>
<dbReference type="SUPFAM" id="SSF54171">
    <property type="entry name" value="DNA-binding domain"/>
    <property type="match status" value="1"/>
</dbReference>
<dbReference type="Gene3D" id="3.30.730.10">
    <property type="entry name" value="AP2/ERF domain"/>
    <property type="match status" value="1"/>
</dbReference>
<keyword evidence="3" id="KW-0804">Transcription</keyword>
<evidence type="ECO:0000256" key="1">
    <source>
        <dbReference type="ARBA" id="ARBA00023015"/>
    </source>
</evidence>
<dbReference type="InterPro" id="IPR044925">
    <property type="entry name" value="His-Me_finger_sf"/>
</dbReference>
<reference evidence="5" key="1">
    <citation type="journal article" date="2015" name="Nature">
        <title>Complex archaea that bridge the gap between prokaryotes and eukaryotes.</title>
        <authorList>
            <person name="Spang A."/>
            <person name="Saw J.H."/>
            <person name="Jorgensen S.L."/>
            <person name="Zaremba-Niedzwiedzka K."/>
            <person name="Martijn J."/>
            <person name="Lind A.E."/>
            <person name="van Eijk R."/>
            <person name="Schleper C."/>
            <person name="Guy L."/>
            <person name="Ettema T.J."/>
        </authorList>
    </citation>
    <scope>NUCLEOTIDE SEQUENCE</scope>
</reference>
<protein>
    <recommendedName>
        <fullName evidence="4">AP2/ERF domain-containing protein</fullName>
    </recommendedName>
</protein>
<sequence>MIEINIISPKYGIQIVKIDDSIYSVIKNHKISIKANHSNKKHRNNFYATIWLNGKHVSLHRFVMSARKGEIVDHKDCNSLNNQKNNLRKVTRSQNAVNRHHKRKSTSKYYGVNYDKTRNLWECKLKKDQVKIWVGRFKNEEEAALAYNKKAIEIHGQFATLNKIQ</sequence>
<dbReference type="PROSITE" id="PS51032">
    <property type="entry name" value="AP2_ERF"/>
    <property type="match status" value="1"/>
</dbReference>
<dbReference type="GO" id="GO:0003700">
    <property type="term" value="F:DNA-binding transcription factor activity"/>
    <property type="evidence" value="ECO:0007669"/>
    <property type="project" value="InterPro"/>
</dbReference>
<dbReference type="EMBL" id="LAZR01001602">
    <property type="protein sequence ID" value="KKN42138.1"/>
    <property type="molecule type" value="Genomic_DNA"/>
</dbReference>
<keyword evidence="2" id="KW-0238">DNA-binding</keyword>
<dbReference type="Pfam" id="PF13392">
    <property type="entry name" value="HNH_3"/>
    <property type="match status" value="1"/>
</dbReference>
<dbReference type="GO" id="GO:0003677">
    <property type="term" value="F:DNA binding"/>
    <property type="evidence" value="ECO:0007669"/>
    <property type="project" value="UniProtKB-KW"/>
</dbReference>
<evidence type="ECO:0000259" key="4">
    <source>
        <dbReference type="PROSITE" id="PS51032"/>
    </source>
</evidence>
<dbReference type="InterPro" id="IPR001471">
    <property type="entry name" value="AP2/ERF_dom"/>
</dbReference>
<comment type="caution">
    <text evidence="5">The sequence shown here is derived from an EMBL/GenBank/DDBJ whole genome shotgun (WGS) entry which is preliminary data.</text>
</comment>
<feature type="domain" description="AP2/ERF" evidence="4">
    <location>
        <begin position="108"/>
        <end position="164"/>
    </location>
</feature>
<name>A0A0F9TL41_9ZZZZ</name>
<evidence type="ECO:0000256" key="3">
    <source>
        <dbReference type="ARBA" id="ARBA00023163"/>
    </source>
</evidence>
<organism evidence="5">
    <name type="scientific">marine sediment metagenome</name>
    <dbReference type="NCBI Taxonomy" id="412755"/>
    <lineage>
        <taxon>unclassified sequences</taxon>
        <taxon>metagenomes</taxon>
        <taxon>ecological metagenomes</taxon>
    </lineage>
</organism>
<evidence type="ECO:0000313" key="5">
    <source>
        <dbReference type="EMBL" id="KKN42138.1"/>
    </source>
</evidence>
<keyword evidence="1" id="KW-0805">Transcription regulation</keyword>
<dbReference type="InterPro" id="IPR036955">
    <property type="entry name" value="AP2/ERF_dom_sf"/>
</dbReference>